<feature type="transmembrane region" description="Helical" evidence="7">
    <location>
        <begin position="405"/>
        <end position="422"/>
    </location>
</feature>
<organism evidence="9 10">
    <name type="scientific">Stephania japonica</name>
    <dbReference type="NCBI Taxonomy" id="461633"/>
    <lineage>
        <taxon>Eukaryota</taxon>
        <taxon>Viridiplantae</taxon>
        <taxon>Streptophyta</taxon>
        <taxon>Embryophyta</taxon>
        <taxon>Tracheophyta</taxon>
        <taxon>Spermatophyta</taxon>
        <taxon>Magnoliopsida</taxon>
        <taxon>Ranunculales</taxon>
        <taxon>Menispermaceae</taxon>
        <taxon>Menispermoideae</taxon>
        <taxon>Cissampelideae</taxon>
        <taxon>Stephania</taxon>
    </lineage>
</organism>
<comment type="subcellular location">
    <subcellularLocation>
        <location evidence="1">Membrane</location>
    </subcellularLocation>
</comment>
<keyword evidence="5 7" id="KW-1133">Transmembrane helix</keyword>
<dbReference type="GO" id="GO:0006865">
    <property type="term" value="P:amino acid transport"/>
    <property type="evidence" value="ECO:0007669"/>
    <property type="project" value="UniProtKB-KW"/>
</dbReference>
<dbReference type="PANTHER" id="PTHR48017">
    <property type="entry name" value="OS05G0424000 PROTEIN-RELATED"/>
    <property type="match status" value="1"/>
</dbReference>
<feature type="transmembrane region" description="Helical" evidence="7">
    <location>
        <begin position="61"/>
        <end position="82"/>
    </location>
</feature>
<dbReference type="InterPro" id="IPR013057">
    <property type="entry name" value="AA_transpt_TM"/>
</dbReference>
<proteinExistence type="predicted"/>
<reference evidence="9 10" key="1">
    <citation type="submission" date="2024-01" db="EMBL/GenBank/DDBJ databases">
        <title>Genome assemblies of Stephania.</title>
        <authorList>
            <person name="Yang L."/>
        </authorList>
    </citation>
    <scope>NUCLEOTIDE SEQUENCE [LARGE SCALE GENOMIC DNA]</scope>
    <source>
        <strain evidence="9">QJT</strain>
        <tissue evidence="9">Leaf</tissue>
    </source>
</reference>
<evidence type="ECO:0000259" key="8">
    <source>
        <dbReference type="Pfam" id="PF01490"/>
    </source>
</evidence>
<feature type="transmembrane region" description="Helical" evidence="7">
    <location>
        <begin position="346"/>
        <end position="370"/>
    </location>
</feature>
<evidence type="ECO:0000256" key="7">
    <source>
        <dbReference type="SAM" id="Phobius"/>
    </source>
</evidence>
<keyword evidence="4" id="KW-0029">Amino-acid transport</keyword>
<evidence type="ECO:0000313" key="10">
    <source>
        <dbReference type="Proteomes" id="UP001417504"/>
    </source>
</evidence>
<feature type="transmembrane region" description="Helical" evidence="7">
    <location>
        <begin position="467"/>
        <end position="487"/>
    </location>
</feature>
<dbReference type="Pfam" id="PF01490">
    <property type="entry name" value="Aa_trans"/>
    <property type="match status" value="1"/>
</dbReference>
<feature type="transmembrane region" description="Helical" evidence="7">
    <location>
        <begin position="214"/>
        <end position="235"/>
    </location>
</feature>
<evidence type="ECO:0000256" key="2">
    <source>
        <dbReference type="ARBA" id="ARBA00022448"/>
    </source>
</evidence>
<feature type="transmembrane region" description="Helical" evidence="7">
    <location>
        <begin position="428"/>
        <end position="446"/>
    </location>
</feature>
<sequence length="501" mass="54824">MRSGNVEAETGEGGGVEDVAVDIGALDLQKAPNGEVDDDGRPKRTGFAVESLIRNESIGTMWTASAHIITAVIGSGVLSLAWCTAQLGYVAGPASILTFSLVTFYTSTLLTDCYRSPDPVTGKRNHSYMEAVRSNLGGTMHMFCGMAQYFNIVGISIGYNITASMSLVAIQRLHCFHKRGRDASCTTSHNIFMITYGIVQMILSQIPNIHELSWLSTIAAVMSFSYSIIGVVLSASKIFSGDTGKATLGGVEVGPNLTESQKVWQTFTALGNIAFAYTYSVILIEIQDTIRAPAENKEMRKASVVGVTTTTLFYILCGSVGYAAFGNNAPGNLLTWFYKPLWLIDFANICIVVHLVGAFQVFCQPLFSAVETWASRRSNMSKTMRTDYAVKIGKKFKYNINLFRLVWRTIFVALATILAMAMPFFNDILGLLGALGYWPLTVYFPVQMYVTQKQIGRFTYRWMGLQVLNICCFLVALCAASGAIHGMNKALRKAKPFKGSL</sequence>
<keyword evidence="10" id="KW-1185">Reference proteome</keyword>
<protein>
    <recommendedName>
        <fullName evidence="8">Amino acid transporter transmembrane domain-containing protein</fullName>
    </recommendedName>
</protein>
<evidence type="ECO:0000313" key="9">
    <source>
        <dbReference type="EMBL" id="KAK9102295.1"/>
    </source>
</evidence>
<evidence type="ECO:0000256" key="4">
    <source>
        <dbReference type="ARBA" id="ARBA00022970"/>
    </source>
</evidence>
<keyword evidence="6 7" id="KW-0472">Membrane</keyword>
<evidence type="ECO:0000256" key="5">
    <source>
        <dbReference type="ARBA" id="ARBA00022989"/>
    </source>
</evidence>
<feature type="domain" description="Amino acid transporter transmembrane" evidence="8">
    <location>
        <begin position="59"/>
        <end position="484"/>
    </location>
</feature>
<evidence type="ECO:0000256" key="6">
    <source>
        <dbReference type="ARBA" id="ARBA00023136"/>
    </source>
</evidence>
<dbReference type="GO" id="GO:0016020">
    <property type="term" value="C:membrane"/>
    <property type="evidence" value="ECO:0007669"/>
    <property type="project" value="UniProtKB-SubCell"/>
</dbReference>
<keyword evidence="3 7" id="KW-0812">Transmembrane</keyword>
<dbReference type="EMBL" id="JBBNAE010000008">
    <property type="protein sequence ID" value="KAK9102295.1"/>
    <property type="molecule type" value="Genomic_DNA"/>
</dbReference>
<feature type="transmembrane region" description="Helical" evidence="7">
    <location>
        <begin position="89"/>
        <end position="110"/>
    </location>
</feature>
<feature type="transmembrane region" description="Helical" evidence="7">
    <location>
        <begin position="149"/>
        <end position="170"/>
    </location>
</feature>
<dbReference type="Proteomes" id="UP001417504">
    <property type="component" value="Unassembled WGS sequence"/>
</dbReference>
<evidence type="ECO:0000256" key="3">
    <source>
        <dbReference type="ARBA" id="ARBA00022692"/>
    </source>
</evidence>
<dbReference type="AlphaFoldDB" id="A0AAP0EYZ6"/>
<gene>
    <name evidence="9" type="ORF">Sjap_019549</name>
</gene>
<feature type="transmembrane region" description="Helical" evidence="7">
    <location>
        <begin position="304"/>
        <end position="326"/>
    </location>
</feature>
<accession>A0AAP0EYZ6</accession>
<evidence type="ECO:0000256" key="1">
    <source>
        <dbReference type="ARBA" id="ARBA00004370"/>
    </source>
</evidence>
<comment type="caution">
    <text evidence="9">The sequence shown here is derived from an EMBL/GenBank/DDBJ whole genome shotgun (WGS) entry which is preliminary data.</text>
</comment>
<keyword evidence="2" id="KW-0813">Transport</keyword>
<name>A0AAP0EYZ6_9MAGN</name>